<comment type="function">
    <text evidence="11">Involved in protein N-glycosylation. Essential for the second step of the dolichol-linked oligosaccharide pathway. Anchors the catalytic subunit ALG13 to the ER.</text>
</comment>
<keyword evidence="6 11" id="KW-0812">Transmembrane</keyword>
<dbReference type="AlphaFoldDB" id="A0A177TKQ6"/>
<evidence type="ECO:0000256" key="8">
    <source>
        <dbReference type="ARBA" id="ARBA00022989"/>
    </source>
</evidence>
<proteinExistence type="inferred from homology"/>
<dbReference type="GO" id="GO:0031965">
    <property type="term" value="C:nuclear membrane"/>
    <property type="evidence" value="ECO:0007669"/>
    <property type="project" value="UniProtKB-SubCell"/>
</dbReference>
<dbReference type="PANTHER" id="PTHR12154:SF4">
    <property type="entry name" value="UDP-N-ACETYLGLUCOSAMINE TRANSFERASE SUBUNIT ALG14 HOMOLOG"/>
    <property type="match status" value="1"/>
</dbReference>
<dbReference type="GO" id="GO:0043541">
    <property type="term" value="C:UDP-N-acetylglucosamine transferase complex"/>
    <property type="evidence" value="ECO:0007669"/>
    <property type="project" value="TreeGrafter"/>
</dbReference>
<keyword evidence="8 11" id="KW-1133">Transmembrane helix</keyword>
<dbReference type="EMBL" id="LWDF02000176">
    <property type="protein sequence ID" value="KAE8254879.1"/>
    <property type="molecule type" value="Genomic_DNA"/>
</dbReference>
<sequence length="286" mass="31836">MSSASVRSGHVWTTLAFSIFSLALLIVLRLVLIVPILRKQAGLKVDQKPRKRSEDEKIKVAVFLGSGGHTAEMLKLVSALDPARYTERVYFVSHGDQFSTSKAYELETSIAAREPNIKTESQRGKANADSSHSSLASSRHLVVVEELPRARRVHQSFATTPLSATRCLMVCIEHVLLRPMVAYWRNGPRRRRPSPQSGVLPKETRKDDIFADLLLLNGPGTCVPLVLAVYIRKMLGLHSPHMMYVESFARVRSLSLSAKLLRGLVDTFVVQWPEASPGAECRGWLV</sequence>
<gene>
    <name evidence="11" type="primary">ALG14</name>
    <name evidence="12" type="ORF">A4X13_0g3239</name>
</gene>
<comment type="subcellular location">
    <subcellularLocation>
        <location evidence="1 11">Endoplasmic reticulum membrane</location>
        <topology evidence="1 11">Single-pass membrane protein</topology>
    </subcellularLocation>
    <subcellularLocation>
        <location evidence="2">Nucleus membrane</location>
        <topology evidence="2">Single-pass membrane protein</topology>
    </subcellularLocation>
</comment>
<evidence type="ECO:0000256" key="10">
    <source>
        <dbReference type="ARBA" id="ARBA00032062"/>
    </source>
</evidence>
<accession>A0A177TKQ6</accession>
<evidence type="ECO:0000313" key="12">
    <source>
        <dbReference type="EMBL" id="KAE8254879.1"/>
    </source>
</evidence>
<comment type="similarity">
    <text evidence="3 11">Belongs to the ALG14 family.</text>
</comment>
<reference evidence="12" key="2">
    <citation type="journal article" date="2019" name="IMA Fungus">
        <title>Genome sequencing and comparison of five Tilletia species to identify candidate genes for the detection of regulated species infecting wheat.</title>
        <authorList>
            <person name="Nguyen H.D.T."/>
            <person name="Sultana T."/>
            <person name="Kesanakurti P."/>
            <person name="Hambleton S."/>
        </authorList>
    </citation>
    <scope>NUCLEOTIDE SEQUENCE</scope>
    <source>
        <strain evidence="12">DAOMC 236416</strain>
    </source>
</reference>
<name>A0A177TKQ6_9BASI</name>
<evidence type="ECO:0000256" key="5">
    <source>
        <dbReference type="ARBA" id="ARBA00017467"/>
    </source>
</evidence>
<evidence type="ECO:0000313" key="13">
    <source>
        <dbReference type="Proteomes" id="UP000077521"/>
    </source>
</evidence>
<evidence type="ECO:0000256" key="3">
    <source>
        <dbReference type="ARBA" id="ARBA00009731"/>
    </source>
</evidence>
<keyword evidence="13" id="KW-1185">Reference proteome</keyword>
<protein>
    <recommendedName>
        <fullName evidence="5 11">UDP-N-acetylglucosamine transferase subunit ALG14</fullName>
    </recommendedName>
    <alternativeName>
        <fullName evidence="10 11">Asparagine-linked glycosylation protein 14</fullName>
    </alternativeName>
</protein>
<evidence type="ECO:0000256" key="2">
    <source>
        <dbReference type="ARBA" id="ARBA00004590"/>
    </source>
</evidence>
<evidence type="ECO:0000256" key="1">
    <source>
        <dbReference type="ARBA" id="ARBA00004389"/>
    </source>
</evidence>
<evidence type="ECO:0000256" key="9">
    <source>
        <dbReference type="ARBA" id="ARBA00023136"/>
    </source>
</evidence>
<comment type="subunit">
    <text evidence="4 11">Heterodimer with ALG13 to form a functional enzyme.</text>
</comment>
<dbReference type="GO" id="GO:0004577">
    <property type="term" value="F:N-acetylglucosaminyldiphosphodolichol N-acetylglucosaminyltransferase activity"/>
    <property type="evidence" value="ECO:0007669"/>
    <property type="project" value="TreeGrafter"/>
</dbReference>
<comment type="caution">
    <text evidence="12">The sequence shown here is derived from an EMBL/GenBank/DDBJ whole genome shotgun (WGS) entry which is preliminary data.</text>
</comment>
<keyword evidence="9 11" id="KW-0472">Membrane</keyword>
<dbReference type="GO" id="GO:0006488">
    <property type="term" value="P:dolichol-linked oligosaccharide biosynthetic process"/>
    <property type="evidence" value="ECO:0007669"/>
    <property type="project" value="InterPro"/>
</dbReference>
<keyword evidence="7 11" id="KW-0256">Endoplasmic reticulum</keyword>
<dbReference type="InterPro" id="IPR013969">
    <property type="entry name" value="Oligosacch_biosynth_Alg14"/>
</dbReference>
<evidence type="ECO:0000256" key="11">
    <source>
        <dbReference type="RuleBase" id="RU362127"/>
    </source>
</evidence>
<dbReference type="Proteomes" id="UP000077521">
    <property type="component" value="Unassembled WGS sequence"/>
</dbReference>
<evidence type="ECO:0000256" key="6">
    <source>
        <dbReference type="ARBA" id="ARBA00022692"/>
    </source>
</evidence>
<evidence type="ECO:0000256" key="4">
    <source>
        <dbReference type="ARBA" id="ARBA00011335"/>
    </source>
</evidence>
<organism evidence="12 13">
    <name type="scientific">Tilletia indica</name>
    <dbReference type="NCBI Taxonomy" id="43049"/>
    <lineage>
        <taxon>Eukaryota</taxon>
        <taxon>Fungi</taxon>
        <taxon>Dikarya</taxon>
        <taxon>Basidiomycota</taxon>
        <taxon>Ustilaginomycotina</taxon>
        <taxon>Exobasidiomycetes</taxon>
        <taxon>Tilletiales</taxon>
        <taxon>Tilletiaceae</taxon>
        <taxon>Tilletia</taxon>
    </lineage>
</organism>
<evidence type="ECO:0000256" key="7">
    <source>
        <dbReference type="ARBA" id="ARBA00022824"/>
    </source>
</evidence>
<dbReference type="PANTHER" id="PTHR12154">
    <property type="entry name" value="GLYCOSYL TRANSFERASE-RELATED"/>
    <property type="match status" value="1"/>
</dbReference>
<dbReference type="Pfam" id="PF08660">
    <property type="entry name" value="Alg14"/>
    <property type="match status" value="1"/>
</dbReference>
<feature type="transmembrane region" description="Helical" evidence="11">
    <location>
        <begin position="12"/>
        <end position="37"/>
    </location>
</feature>
<reference evidence="12" key="1">
    <citation type="submission" date="2016-04" db="EMBL/GenBank/DDBJ databases">
        <authorList>
            <person name="Nguyen H.D."/>
            <person name="Samba Siva P."/>
            <person name="Cullis J."/>
            <person name="Levesque C.A."/>
            <person name="Hambleton S."/>
        </authorList>
    </citation>
    <scope>NUCLEOTIDE SEQUENCE</scope>
    <source>
        <strain evidence="12">DAOMC 236416</strain>
    </source>
</reference>